<accession>A0A158GQH5</accession>
<sequence length="181" mass="20956">MLAFIGSLSLPELLRLCALVALTVGLIFWRAPRYPSERTEAMKLQTTAQRARDIQLIRAARRELNLSEHAYRDLMKSVTGQRSARDLNDNQLHRFIECLKKIVSRPKHVDQDDSHDPLYTEARALWHTLALAGQVDQDTDDAFNAYVKLEVGTDHWRLLNDHQRIAMVERLKGWVRRSELS</sequence>
<dbReference type="Proteomes" id="UP000054683">
    <property type="component" value="Unassembled WGS sequence"/>
</dbReference>
<gene>
    <name evidence="1" type="ORF">AWB69_03111</name>
</gene>
<dbReference type="EMBL" id="FCOK02000018">
    <property type="protein sequence ID" value="SAL34173.1"/>
    <property type="molecule type" value="Genomic_DNA"/>
</dbReference>
<protein>
    <recommendedName>
        <fullName evidence="3">DUF1018 domain-containing protein</fullName>
    </recommendedName>
</protein>
<evidence type="ECO:0000313" key="1">
    <source>
        <dbReference type="EMBL" id="SAL34173.1"/>
    </source>
</evidence>
<dbReference type="Pfam" id="PF06252">
    <property type="entry name" value="GemA"/>
    <property type="match status" value="1"/>
</dbReference>
<evidence type="ECO:0000313" key="2">
    <source>
        <dbReference type="Proteomes" id="UP000054683"/>
    </source>
</evidence>
<reference evidence="1 2" key="1">
    <citation type="submission" date="2016-01" db="EMBL/GenBank/DDBJ databases">
        <authorList>
            <person name="Oliw E.H."/>
        </authorList>
    </citation>
    <scope>NUCLEOTIDE SEQUENCE [LARGE SCALE GENOMIC DNA]</scope>
    <source>
        <strain evidence="1">LMG 27134</strain>
    </source>
</reference>
<dbReference type="InterPro" id="IPR009363">
    <property type="entry name" value="Phage_Mu_Gp16"/>
</dbReference>
<dbReference type="RefSeq" id="WP_197500238.1">
    <property type="nucleotide sequence ID" value="NZ_FCOK02000018.1"/>
</dbReference>
<evidence type="ECO:0008006" key="3">
    <source>
        <dbReference type="Google" id="ProtNLM"/>
    </source>
</evidence>
<organism evidence="1 2">
    <name type="scientific">Caballeronia udeis</name>
    <dbReference type="NCBI Taxonomy" id="1232866"/>
    <lineage>
        <taxon>Bacteria</taxon>
        <taxon>Pseudomonadati</taxon>
        <taxon>Pseudomonadota</taxon>
        <taxon>Betaproteobacteria</taxon>
        <taxon>Burkholderiales</taxon>
        <taxon>Burkholderiaceae</taxon>
        <taxon>Caballeronia</taxon>
    </lineage>
</organism>
<proteinExistence type="predicted"/>
<dbReference type="AlphaFoldDB" id="A0A158GQH5"/>
<name>A0A158GQH5_9BURK</name>